<name>A0A445DD21_ARAHY</name>
<evidence type="ECO:0000313" key="2">
    <source>
        <dbReference type="Proteomes" id="UP000289738"/>
    </source>
</evidence>
<dbReference type="PANTHER" id="PTHR11017:SF559">
    <property type="entry name" value="DISEASE RESISTANCE PROTEIN CHL1"/>
    <property type="match status" value="1"/>
</dbReference>
<protein>
    <submittedName>
        <fullName evidence="1">Uncharacterized protein</fullName>
    </submittedName>
</protein>
<organism evidence="1 2">
    <name type="scientific">Arachis hypogaea</name>
    <name type="common">Peanut</name>
    <dbReference type="NCBI Taxonomy" id="3818"/>
    <lineage>
        <taxon>Eukaryota</taxon>
        <taxon>Viridiplantae</taxon>
        <taxon>Streptophyta</taxon>
        <taxon>Embryophyta</taxon>
        <taxon>Tracheophyta</taxon>
        <taxon>Spermatophyta</taxon>
        <taxon>Magnoliopsida</taxon>
        <taxon>eudicotyledons</taxon>
        <taxon>Gunneridae</taxon>
        <taxon>Pentapetalae</taxon>
        <taxon>rosids</taxon>
        <taxon>fabids</taxon>
        <taxon>Fabales</taxon>
        <taxon>Fabaceae</taxon>
        <taxon>Papilionoideae</taxon>
        <taxon>50 kb inversion clade</taxon>
        <taxon>dalbergioids sensu lato</taxon>
        <taxon>Dalbergieae</taxon>
        <taxon>Pterocarpus clade</taxon>
        <taxon>Arachis</taxon>
    </lineage>
</organism>
<dbReference type="STRING" id="3818.A0A445DD21"/>
<reference evidence="1 2" key="1">
    <citation type="submission" date="2019-01" db="EMBL/GenBank/DDBJ databases">
        <title>Sequencing of cultivated peanut Arachis hypogaea provides insights into genome evolution and oil improvement.</title>
        <authorList>
            <person name="Chen X."/>
        </authorList>
    </citation>
    <scope>NUCLEOTIDE SEQUENCE [LARGE SCALE GENOMIC DNA]</scope>
    <source>
        <strain evidence="2">cv. Fuhuasheng</strain>
        <tissue evidence="1">Leaves</tissue>
    </source>
</reference>
<sequence length="196" mass="22467">MMVIKSGTETIQSIGLPPIRNGTYYVERWRDKAFPNMSQLKFLNFDFVRAHIHINIPSTLKVLHWEFCPLETLSLVDQRYELVEIKISWSNIVQLWHGFKFLEKLKHLDLSCSDLEQTPDLSGVPVLETLDLSCCDCLTLIHPSLICHKSLLVLNLSECTSLETFPGKLEMSSLKELNLCDCKSFMSPPEFGECMT</sequence>
<dbReference type="PANTHER" id="PTHR11017">
    <property type="entry name" value="LEUCINE-RICH REPEAT-CONTAINING PROTEIN"/>
    <property type="match status" value="1"/>
</dbReference>
<dbReference type="Proteomes" id="UP000289738">
    <property type="component" value="Chromosome A04"/>
</dbReference>
<dbReference type="InterPro" id="IPR044974">
    <property type="entry name" value="Disease_R_plants"/>
</dbReference>
<evidence type="ECO:0000313" key="1">
    <source>
        <dbReference type="EMBL" id="RYR61045.1"/>
    </source>
</evidence>
<proteinExistence type="predicted"/>
<keyword evidence="2" id="KW-1185">Reference proteome</keyword>
<dbReference type="SUPFAM" id="SSF52058">
    <property type="entry name" value="L domain-like"/>
    <property type="match status" value="1"/>
</dbReference>
<comment type="caution">
    <text evidence="1">The sequence shown here is derived from an EMBL/GenBank/DDBJ whole genome shotgun (WGS) entry which is preliminary data.</text>
</comment>
<dbReference type="GO" id="GO:0006952">
    <property type="term" value="P:defense response"/>
    <property type="evidence" value="ECO:0007669"/>
    <property type="project" value="InterPro"/>
</dbReference>
<dbReference type="Gene3D" id="3.80.10.10">
    <property type="entry name" value="Ribonuclease Inhibitor"/>
    <property type="match status" value="1"/>
</dbReference>
<dbReference type="InterPro" id="IPR032675">
    <property type="entry name" value="LRR_dom_sf"/>
</dbReference>
<gene>
    <name evidence="1" type="ORF">Ahy_A04g018145</name>
</gene>
<dbReference type="AlphaFoldDB" id="A0A445DD21"/>
<dbReference type="EMBL" id="SDMP01000004">
    <property type="protein sequence ID" value="RYR61045.1"/>
    <property type="molecule type" value="Genomic_DNA"/>
</dbReference>
<accession>A0A445DD21</accession>